<reference evidence="2" key="1">
    <citation type="submission" date="2022-11" db="EMBL/GenBank/DDBJ databases">
        <authorList>
            <person name="Petersen C."/>
        </authorList>
    </citation>
    <scope>NUCLEOTIDE SEQUENCE</scope>
    <source>
        <strain evidence="2">IBT 19713</strain>
    </source>
</reference>
<feature type="compositionally biased region" description="Polar residues" evidence="1">
    <location>
        <begin position="266"/>
        <end position="283"/>
    </location>
</feature>
<dbReference type="GeneID" id="83200552"/>
<evidence type="ECO:0000313" key="2">
    <source>
        <dbReference type="EMBL" id="KAJ5239333.1"/>
    </source>
</evidence>
<dbReference type="Proteomes" id="UP001150941">
    <property type="component" value="Unassembled WGS sequence"/>
</dbReference>
<comment type="caution">
    <text evidence="2">The sequence shown here is derived from an EMBL/GenBank/DDBJ whole genome shotgun (WGS) entry which is preliminary data.</text>
</comment>
<gene>
    <name evidence="2" type="ORF">N7468_003952</name>
</gene>
<protein>
    <submittedName>
        <fullName evidence="2">Uncharacterized protein</fullName>
    </submittedName>
</protein>
<reference evidence="2" key="2">
    <citation type="journal article" date="2023" name="IMA Fungus">
        <title>Comparative genomic study of the Penicillium genus elucidates a diverse pangenome and 15 lateral gene transfer events.</title>
        <authorList>
            <person name="Petersen C."/>
            <person name="Sorensen T."/>
            <person name="Nielsen M.R."/>
            <person name="Sondergaard T.E."/>
            <person name="Sorensen J.L."/>
            <person name="Fitzpatrick D.A."/>
            <person name="Frisvad J.C."/>
            <person name="Nielsen K.L."/>
        </authorList>
    </citation>
    <scope>NUCLEOTIDE SEQUENCE</scope>
    <source>
        <strain evidence="2">IBT 19713</strain>
    </source>
</reference>
<dbReference type="AlphaFoldDB" id="A0A9W9TSQ9"/>
<accession>A0A9W9TSQ9</accession>
<sequence length="283" mass="32072">MANTGSALHGTLIGDLPTDGFIYSEDAEAGRRVEEMEEKAVPFASEAGLQFYKINVLDDPVSIQTRIQCDELLPPSVDAYFLQNKRRILDSCFPWFGLGLYRTFGAMNGDYAFRQSDPYSKTESVLIQFWRKGSKVTFWRGSHLEQVVTMKGENNLWRTPRVALTKLGLKPVEIHFEKRWIVRDIVISLRHILMSLSSSIRDTRLFVEVSTGSAITFGIAAEDVLKKWWTPMKLPISLQTVVSDMNGPKFGMNVAYFDDGHHEQPRSASLPSDFKSTPTRTLK</sequence>
<organism evidence="2 3">
    <name type="scientific">Penicillium chermesinum</name>
    <dbReference type="NCBI Taxonomy" id="63820"/>
    <lineage>
        <taxon>Eukaryota</taxon>
        <taxon>Fungi</taxon>
        <taxon>Dikarya</taxon>
        <taxon>Ascomycota</taxon>
        <taxon>Pezizomycotina</taxon>
        <taxon>Eurotiomycetes</taxon>
        <taxon>Eurotiomycetidae</taxon>
        <taxon>Eurotiales</taxon>
        <taxon>Aspergillaceae</taxon>
        <taxon>Penicillium</taxon>
    </lineage>
</organism>
<proteinExistence type="predicted"/>
<dbReference type="EMBL" id="JAPQKS010000003">
    <property type="protein sequence ID" value="KAJ5239333.1"/>
    <property type="molecule type" value="Genomic_DNA"/>
</dbReference>
<name>A0A9W9TSQ9_9EURO</name>
<keyword evidence="3" id="KW-1185">Reference proteome</keyword>
<evidence type="ECO:0000256" key="1">
    <source>
        <dbReference type="SAM" id="MobiDB-lite"/>
    </source>
</evidence>
<dbReference type="OrthoDB" id="5068804at2759"/>
<feature type="region of interest" description="Disordered" evidence="1">
    <location>
        <begin position="263"/>
        <end position="283"/>
    </location>
</feature>
<evidence type="ECO:0000313" key="3">
    <source>
        <dbReference type="Proteomes" id="UP001150941"/>
    </source>
</evidence>
<dbReference type="RefSeq" id="XP_058332252.1">
    <property type="nucleotide sequence ID" value="XM_058473249.1"/>
</dbReference>